<proteinExistence type="predicted"/>
<evidence type="ECO:0000313" key="2">
    <source>
        <dbReference type="EMBL" id="QHW35658.1"/>
    </source>
</evidence>
<feature type="compositionally biased region" description="Polar residues" evidence="1">
    <location>
        <begin position="228"/>
        <end position="241"/>
    </location>
</feature>
<dbReference type="RefSeq" id="WP_162645791.1">
    <property type="nucleotide sequence ID" value="NZ_CP048288.1"/>
</dbReference>
<evidence type="ECO:0000313" key="3">
    <source>
        <dbReference type="Proteomes" id="UP000479114"/>
    </source>
</evidence>
<organism evidence="2 3">
    <name type="scientific">Paenibacillus rhizovicinus</name>
    <dbReference type="NCBI Taxonomy" id="2704463"/>
    <lineage>
        <taxon>Bacteria</taxon>
        <taxon>Bacillati</taxon>
        <taxon>Bacillota</taxon>
        <taxon>Bacilli</taxon>
        <taxon>Bacillales</taxon>
        <taxon>Paenibacillaceae</taxon>
        <taxon>Paenibacillus</taxon>
    </lineage>
</organism>
<sequence>MATSRQIQKWKNKYDDVYKVPVLEFEFYFRPLGREEYRQVIIQDLPIGDFQEAICAAAMLEPADFDFGHGRAGFAETLCDLILDASGLHMGQAQQILNEFREEMMVFDNQVDCLIKEAFPEYKIEDIGNWTVPKTMWHAARAEYVLQVLRGIPIIPIDQQAQAILAQQKGQQPPQQPQPQKQPMMSPQERAMNSPLARPEEPPAPRRPVERGNGPQRSQLSEEETMRMLTQSMASHPQGGQQIDPARENNPAGDMFPELSWFTSEEQLKGEFD</sequence>
<keyword evidence="3" id="KW-1185">Reference proteome</keyword>
<dbReference type="EMBL" id="CP048288">
    <property type="protein sequence ID" value="QHW35658.1"/>
    <property type="molecule type" value="Genomic_DNA"/>
</dbReference>
<gene>
    <name evidence="2" type="ORF">GZH47_32690</name>
</gene>
<dbReference type="KEGG" id="prz:GZH47_32690"/>
<dbReference type="Proteomes" id="UP000479114">
    <property type="component" value="Plasmid unnamed2"/>
</dbReference>
<feature type="compositionally biased region" description="Basic and acidic residues" evidence="1">
    <location>
        <begin position="198"/>
        <end position="210"/>
    </location>
</feature>
<protein>
    <submittedName>
        <fullName evidence="2">Uncharacterized protein</fullName>
    </submittedName>
</protein>
<name>A0A6C0PAV7_9BACL</name>
<keyword evidence="2" id="KW-0614">Plasmid</keyword>
<reference evidence="2 3" key="1">
    <citation type="submission" date="2020-02" db="EMBL/GenBank/DDBJ databases">
        <title>Paenibacillus sp. nov., isolated from rhizosphere soil of tomato.</title>
        <authorList>
            <person name="Weon H.-Y."/>
            <person name="Lee S.A."/>
        </authorList>
    </citation>
    <scope>NUCLEOTIDE SEQUENCE [LARGE SCALE GENOMIC DNA]</scope>
    <source>
        <strain evidence="2 3">14171R-81</strain>
        <plasmid evidence="2 3">unnamed2</plasmid>
    </source>
</reference>
<dbReference type="AlphaFoldDB" id="A0A6C0PAV7"/>
<feature type="compositionally biased region" description="Low complexity" evidence="1">
    <location>
        <begin position="165"/>
        <end position="188"/>
    </location>
</feature>
<accession>A0A6C0PAV7</accession>
<geneLocation type="plasmid" evidence="2 3">
    <name>unnamed2</name>
</geneLocation>
<evidence type="ECO:0000256" key="1">
    <source>
        <dbReference type="SAM" id="MobiDB-lite"/>
    </source>
</evidence>
<feature type="region of interest" description="Disordered" evidence="1">
    <location>
        <begin position="165"/>
        <end position="273"/>
    </location>
</feature>